<dbReference type="InterPro" id="IPR042174">
    <property type="entry name" value="RecF_2"/>
</dbReference>
<dbReference type="PANTHER" id="PTHR32182:SF0">
    <property type="entry name" value="DNA REPLICATION AND REPAIR PROTEIN RECF"/>
    <property type="match status" value="1"/>
</dbReference>
<gene>
    <name evidence="13 15" type="primary">recF</name>
    <name evidence="15" type="ORF">KIMH_00040</name>
</gene>
<dbReference type="PROSITE" id="PS00617">
    <property type="entry name" value="RECF_1"/>
    <property type="match status" value="1"/>
</dbReference>
<evidence type="ECO:0000313" key="15">
    <source>
        <dbReference type="EMBL" id="BDR53893.1"/>
    </source>
</evidence>
<reference evidence="15 16" key="1">
    <citation type="journal article" date="2023" name="Microbiol. Spectr.">
        <title>Symbiosis of Carpenter Bees with Uncharacterized Lactic Acid Bacteria Showing NAD Auxotrophy.</title>
        <authorList>
            <person name="Kawasaki S."/>
            <person name="Ozawa K."/>
            <person name="Mori T."/>
            <person name="Yamamoto A."/>
            <person name="Ito M."/>
            <person name="Ohkuma M."/>
            <person name="Sakamoto M."/>
            <person name="Matsutani M."/>
        </authorList>
    </citation>
    <scope>NUCLEOTIDE SEQUENCE [LARGE SCALE GENOMIC DNA]</scope>
    <source>
        <strain evidence="15 16">KimH</strain>
    </source>
</reference>
<evidence type="ECO:0000256" key="2">
    <source>
        <dbReference type="ARBA" id="ARBA00008016"/>
    </source>
</evidence>
<keyword evidence="8 13" id="KW-0067">ATP-binding</keyword>
<feature type="domain" description="RecF/RecN/SMC N-terminal" evidence="14">
    <location>
        <begin position="2"/>
        <end position="359"/>
    </location>
</feature>
<comment type="subcellular location">
    <subcellularLocation>
        <location evidence="1 13">Cytoplasm</location>
    </subcellularLocation>
</comment>
<dbReference type="InterPro" id="IPR001238">
    <property type="entry name" value="DNA-binding_RecF"/>
</dbReference>
<evidence type="ECO:0000256" key="5">
    <source>
        <dbReference type="ARBA" id="ARBA00022705"/>
    </source>
</evidence>
<keyword evidence="10 13" id="KW-0234">DNA repair</keyword>
<comment type="similarity">
    <text evidence="2 13">Belongs to the RecF family.</text>
</comment>
<dbReference type="InterPro" id="IPR027417">
    <property type="entry name" value="P-loop_NTPase"/>
</dbReference>
<dbReference type="Gene3D" id="3.40.50.300">
    <property type="entry name" value="P-loop containing nucleotide triphosphate hydrolases"/>
    <property type="match status" value="1"/>
</dbReference>
<keyword evidence="11 13" id="KW-0742">SOS response</keyword>
<evidence type="ECO:0000256" key="7">
    <source>
        <dbReference type="ARBA" id="ARBA00022763"/>
    </source>
</evidence>
<dbReference type="InterPro" id="IPR003395">
    <property type="entry name" value="RecF/RecN/SMC_N"/>
</dbReference>
<evidence type="ECO:0000313" key="16">
    <source>
        <dbReference type="Proteomes" id="UP001321748"/>
    </source>
</evidence>
<evidence type="ECO:0000256" key="4">
    <source>
        <dbReference type="ARBA" id="ARBA00022490"/>
    </source>
</evidence>
<name>A0ABN6SEH1_9BIFI</name>
<protein>
    <recommendedName>
        <fullName evidence="3 13">DNA replication and repair protein RecF</fullName>
    </recommendedName>
</protein>
<dbReference type="SUPFAM" id="SSF52540">
    <property type="entry name" value="P-loop containing nucleoside triphosphate hydrolases"/>
    <property type="match status" value="1"/>
</dbReference>
<evidence type="ECO:0000259" key="14">
    <source>
        <dbReference type="Pfam" id="PF02463"/>
    </source>
</evidence>
<dbReference type="EMBL" id="AP026800">
    <property type="protein sequence ID" value="BDR53893.1"/>
    <property type="molecule type" value="Genomic_DNA"/>
</dbReference>
<dbReference type="Gene3D" id="1.20.1050.90">
    <property type="entry name" value="RecF/RecN/SMC, N-terminal domain"/>
    <property type="match status" value="1"/>
</dbReference>
<keyword evidence="6 13" id="KW-0547">Nucleotide-binding</keyword>
<dbReference type="InterPro" id="IPR018078">
    <property type="entry name" value="DNA-binding_RecF_CS"/>
</dbReference>
<comment type="function">
    <text evidence="12 13">The RecF protein is involved in DNA metabolism; it is required for DNA replication and normal SOS inducibility. RecF binds preferentially to single-stranded, linear DNA. It also seems to bind ATP.</text>
</comment>
<keyword evidence="9 13" id="KW-0238">DNA-binding</keyword>
<evidence type="ECO:0000256" key="11">
    <source>
        <dbReference type="ARBA" id="ARBA00023236"/>
    </source>
</evidence>
<evidence type="ECO:0000256" key="8">
    <source>
        <dbReference type="ARBA" id="ARBA00022840"/>
    </source>
</evidence>
<evidence type="ECO:0000256" key="10">
    <source>
        <dbReference type="ARBA" id="ARBA00023204"/>
    </source>
</evidence>
<dbReference type="Proteomes" id="UP001321748">
    <property type="component" value="Chromosome"/>
</dbReference>
<dbReference type="NCBIfam" id="TIGR00611">
    <property type="entry name" value="recf"/>
    <property type="match status" value="1"/>
</dbReference>
<sequence>MYISRLAVDHYRSWESLVLDLEPGVNILLGPNGLGKTNLVEAVELLSTGSSHRVSSSAPLVQRGQNKATVRANAQSEGQTTTYEVTVPLRGANRGRINGGSSLYMRDLVGQIPSVTFSPEDQRLVTGDPGGRRSFINQSASQLDPSYYQLKQNVSHIAQQRGALLKQLSRAQERADSGSQANNEAALSTLEVWTGEFIRLGMELTARRMRLIEQLQDPLQTIYRQLAGSDQEVALTYQPSFEEVVQSGVSQESAALISQHFQRIYPGELARGQNLIGPQRDDIAFILNSMDAKDYASNGEEWTLALALRLAEYQLLTQANGVQPILVLDDVFAQLDPDRRSQILNFAQSQDQVLITVAAASDVPELDSAHLVDLARLAQVHRERLEEIHL</sequence>
<keyword evidence="16" id="KW-1185">Reference proteome</keyword>
<feature type="binding site" evidence="13">
    <location>
        <begin position="30"/>
        <end position="37"/>
    </location>
    <ligand>
        <name>ATP</name>
        <dbReference type="ChEBI" id="CHEBI:30616"/>
    </ligand>
</feature>
<evidence type="ECO:0000256" key="12">
    <source>
        <dbReference type="ARBA" id="ARBA00025401"/>
    </source>
</evidence>
<evidence type="ECO:0000256" key="3">
    <source>
        <dbReference type="ARBA" id="ARBA00020170"/>
    </source>
</evidence>
<keyword evidence="5 13" id="KW-0235">DNA replication</keyword>
<organism evidence="15 16">
    <name type="scientific">Bombiscardovia apis</name>
    <dbReference type="NCBI Taxonomy" id="2932182"/>
    <lineage>
        <taxon>Bacteria</taxon>
        <taxon>Bacillati</taxon>
        <taxon>Actinomycetota</taxon>
        <taxon>Actinomycetes</taxon>
        <taxon>Bifidobacteriales</taxon>
        <taxon>Bifidobacteriaceae</taxon>
        <taxon>Bombiscardovia</taxon>
    </lineage>
</organism>
<dbReference type="RefSeq" id="WP_317642931.1">
    <property type="nucleotide sequence ID" value="NZ_AP026800.1"/>
</dbReference>
<proteinExistence type="inferred from homology"/>
<evidence type="ECO:0000256" key="13">
    <source>
        <dbReference type="HAMAP-Rule" id="MF_00365"/>
    </source>
</evidence>
<dbReference type="Pfam" id="PF02463">
    <property type="entry name" value="SMC_N"/>
    <property type="match status" value="1"/>
</dbReference>
<evidence type="ECO:0000256" key="9">
    <source>
        <dbReference type="ARBA" id="ARBA00023125"/>
    </source>
</evidence>
<evidence type="ECO:0000256" key="1">
    <source>
        <dbReference type="ARBA" id="ARBA00004496"/>
    </source>
</evidence>
<evidence type="ECO:0000256" key="6">
    <source>
        <dbReference type="ARBA" id="ARBA00022741"/>
    </source>
</evidence>
<dbReference type="PANTHER" id="PTHR32182">
    <property type="entry name" value="DNA REPLICATION AND REPAIR PROTEIN RECF"/>
    <property type="match status" value="1"/>
</dbReference>
<keyword evidence="4 13" id="KW-0963">Cytoplasm</keyword>
<keyword evidence="7 13" id="KW-0227">DNA damage</keyword>
<accession>A0ABN6SEH1</accession>
<dbReference type="HAMAP" id="MF_00365">
    <property type="entry name" value="RecF"/>
    <property type="match status" value="1"/>
</dbReference>